<keyword evidence="4" id="KW-1185">Reference proteome</keyword>
<sequence>MKERKVEKVISGILIGILIILTIFMIADVKKLQGNARVVNYAGIIRGATQRMVKLEVVDEGNDELIQYLDDIFSGLMHGGGKYNLTHLEDTDYNAKLNRLYSYWAKLKEEVTKVRKEGYKDTDIISMSEEYFQLADKMVDAAENCSQRYATQINQIEKALIVIMILIVALLIKESVEQVVLSKKNRELRKKAYLDLHTGLPNKSRCEELLLANDNLTELTTVAIFDLNGLKEVNDTIGHLAGDTLIMNFANILRTSIPQQHFVGRYGGDEFIAILTGVGEEEVKKILLDVRKETGHYNSYSKQLHLEYAYGYAVSDSYSECCSMKILLEQADRKMYKCKAEMKEHHKNSHGEI</sequence>
<evidence type="ECO:0000313" key="3">
    <source>
        <dbReference type="EMBL" id="MCC2188632.1"/>
    </source>
</evidence>
<comment type="caution">
    <text evidence="3">The sequence shown here is derived from an EMBL/GenBank/DDBJ whole genome shotgun (WGS) entry which is preliminary data.</text>
</comment>
<dbReference type="InterPro" id="IPR050469">
    <property type="entry name" value="Diguanylate_Cyclase"/>
</dbReference>
<dbReference type="PANTHER" id="PTHR45138">
    <property type="entry name" value="REGULATORY COMPONENTS OF SENSORY TRANSDUCTION SYSTEM"/>
    <property type="match status" value="1"/>
</dbReference>
<evidence type="ECO:0000313" key="4">
    <source>
        <dbReference type="Proteomes" id="UP001197875"/>
    </source>
</evidence>
<dbReference type="Gene3D" id="3.30.70.270">
    <property type="match status" value="1"/>
</dbReference>
<feature type="domain" description="GGDEF" evidence="2">
    <location>
        <begin position="218"/>
        <end position="353"/>
    </location>
</feature>
<dbReference type="SUPFAM" id="SSF55073">
    <property type="entry name" value="Nucleotide cyclase"/>
    <property type="match status" value="1"/>
</dbReference>
<keyword evidence="1" id="KW-0812">Transmembrane</keyword>
<dbReference type="AlphaFoldDB" id="A0AAE3DQC3"/>
<dbReference type="InterPro" id="IPR029787">
    <property type="entry name" value="Nucleotide_cyclase"/>
</dbReference>
<dbReference type="GO" id="GO:1902201">
    <property type="term" value="P:negative regulation of bacterial-type flagellum-dependent cell motility"/>
    <property type="evidence" value="ECO:0007669"/>
    <property type="project" value="TreeGrafter"/>
</dbReference>
<gene>
    <name evidence="3" type="ORF">LKD71_02130</name>
</gene>
<keyword evidence="1" id="KW-0472">Membrane</keyword>
<dbReference type="CDD" id="cd01949">
    <property type="entry name" value="GGDEF"/>
    <property type="match status" value="1"/>
</dbReference>
<name>A0AAE3DQC3_9FIRM</name>
<dbReference type="Pfam" id="PF00990">
    <property type="entry name" value="GGDEF"/>
    <property type="match status" value="1"/>
</dbReference>
<dbReference type="GO" id="GO:0043709">
    <property type="term" value="P:cell adhesion involved in single-species biofilm formation"/>
    <property type="evidence" value="ECO:0007669"/>
    <property type="project" value="TreeGrafter"/>
</dbReference>
<dbReference type="EMBL" id="JAJEPR010000002">
    <property type="protein sequence ID" value="MCC2188632.1"/>
    <property type="molecule type" value="Genomic_DNA"/>
</dbReference>
<feature type="transmembrane region" description="Helical" evidence="1">
    <location>
        <begin position="9"/>
        <end position="27"/>
    </location>
</feature>
<dbReference type="SMART" id="SM00267">
    <property type="entry name" value="GGDEF"/>
    <property type="match status" value="1"/>
</dbReference>
<keyword evidence="1" id="KW-1133">Transmembrane helix</keyword>
<dbReference type="InterPro" id="IPR000160">
    <property type="entry name" value="GGDEF_dom"/>
</dbReference>
<accession>A0AAE3DQC3</accession>
<organism evidence="3 4">
    <name type="scientific">Fusicatenibacter faecihominis</name>
    <dbReference type="NCBI Taxonomy" id="2881276"/>
    <lineage>
        <taxon>Bacteria</taxon>
        <taxon>Bacillati</taxon>
        <taxon>Bacillota</taxon>
        <taxon>Clostridia</taxon>
        <taxon>Lachnospirales</taxon>
        <taxon>Lachnospiraceae</taxon>
        <taxon>Fusicatenibacter</taxon>
    </lineage>
</organism>
<dbReference type="Proteomes" id="UP001197875">
    <property type="component" value="Unassembled WGS sequence"/>
</dbReference>
<dbReference type="NCBIfam" id="TIGR00254">
    <property type="entry name" value="GGDEF"/>
    <property type="match status" value="1"/>
</dbReference>
<dbReference type="GO" id="GO:0052621">
    <property type="term" value="F:diguanylate cyclase activity"/>
    <property type="evidence" value="ECO:0007669"/>
    <property type="project" value="TreeGrafter"/>
</dbReference>
<dbReference type="GO" id="GO:0005886">
    <property type="term" value="C:plasma membrane"/>
    <property type="evidence" value="ECO:0007669"/>
    <property type="project" value="TreeGrafter"/>
</dbReference>
<dbReference type="PROSITE" id="PS50887">
    <property type="entry name" value="GGDEF"/>
    <property type="match status" value="1"/>
</dbReference>
<dbReference type="PANTHER" id="PTHR45138:SF9">
    <property type="entry name" value="DIGUANYLATE CYCLASE DGCM-RELATED"/>
    <property type="match status" value="1"/>
</dbReference>
<protein>
    <submittedName>
        <fullName evidence="3">GGDEF domain-containing protein</fullName>
    </submittedName>
</protein>
<evidence type="ECO:0000259" key="2">
    <source>
        <dbReference type="PROSITE" id="PS50887"/>
    </source>
</evidence>
<dbReference type="RefSeq" id="WP_227614156.1">
    <property type="nucleotide sequence ID" value="NZ_JAJEPR010000002.1"/>
</dbReference>
<reference evidence="3 4" key="1">
    <citation type="submission" date="2021-10" db="EMBL/GenBank/DDBJ databases">
        <title>Anaerobic single-cell dispensing facilitates the cultivation of human gut bacteria.</title>
        <authorList>
            <person name="Afrizal A."/>
        </authorList>
    </citation>
    <scope>NUCLEOTIDE SEQUENCE [LARGE SCALE GENOMIC DNA]</scope>
    <source>
        <strain evidence="3 4">CLA-AA-H277</strain>
    </source>
</reference>
<evidence type="ECO:0000256" key="1">
    <source>
        <dbReference type="SAM" id="Phobius"/>
    </source>
</evidence>
<dbReference type="InterPro" id="IPR043128">
    <property type="entry name" value="Rev_trsase/Diguanyl_cyclase"/>
</dbReference>
<proteinExistence type="predicted"/>